<proteinExistence type="predicted"/>
<evidence type="ECO:0000313" key="5">
    <source>
        <dbReference type="Proteomes" id="UP001156856"/>
    </source>
</evidence>
<name>A0A512J536_9HYPH</name>
<dbReference type="PANTHER" id="PTHR36573">
    <property type="entry name" value="INTERMEMBRANE PHOSPHOLIPID TRANSPORT SYSTEM BINDING PROTEIN MLAC"/>
    <property type="match status" value="1"/>
</dbReference>
<dbReference type="Proteomes" id="UP001156856">
    <property type="component" value="Unassembled WGS sequence"/>
</dbReference>
<dbReference type="InterPro" id="IPR008869">
    <property type="entry name" value="MlaC/ttg2D"/>
</dbReference>
<dbReference type="AlphaFoldDB" id="A0A512J536"/>
<feature type="signal peptide" evidence="1">
    <location>
        <begin position="1"/>
        <end position="25"/>
    </location>
</feature>
<sequence>MRLIRGFLLALACLAGLAAAPPARAADDPAVATVQTLYASYESALKGGSRDVKARFDAIASPMRESFDFAGMVRVAVGTKWKSLTPDQQSALTDAFAQHFIATYATRLSEAIGGKFEVNPKSETRGGSRVVRTRVANASGDDSDVDFVVNAQGRIQDVLLNGNVSEIAAQRTSFSEPLKAGGPDALLKFLRERTDKMLAVKPAP</sequence>
<dbReference type="Gene3D" id="3.10.450.710">
    <property type="entry name" value="Tgt2/MlaC"/>
    <property type="match status" value="1"/>
</dbReference>
<reference evidence="2 4" key="3">
    <citation type="submission" date="2019-07" db="EMBL/GenBank/DDBJ databases">
        <title>Whole genome shotgun sequence of Methylobacterium oxalidis NBRC 107715.</title>
        <authorList>
            <person name="Hosoyama A."/>
            <person name="Uohara A."/>
            <person name="Ohji S."/>
            <person name="Ichikawa N."/>
        </authorList>
    </citation>
    <scope>NUCLEOTIDE SEQUENCE [LARGE SCALE GENOMIC DNA]</scope>
    <source>
        <strain evidence="2 4">NBRC 107715</strain>
    </source>
</reference>
<protein>
    <recommendedName>
        <fullName evidence="6">Toluene tolerance protein</fullName>
    </recommendedName>
</protein>
<evidence type="ECO:0000313" key="3">
    <source>
        <dbReference type="EMBL" id="GLS65635.1"/>
    </source>
</evidence>
<dbReference type="RefSeq" id="WP_147026663.1">
    <property type="nucleotide sequence ID" value="NZ_BJZU01000061.1"/>
</dbReference>
<reference evidence="3" key="4">
    <citation type="submission" date="2023-01" db="EMBL/GenBank/DDBJ databases">
        <title>Draft genome sequence of Methylobacterium oxalidis strain NBRC 107715.</title>
        <authorList>
            <person name="Sun Q."/>
            <person name="Mori K."/>
        </authorList>
    </citation>
    <scope>NUCLEOTIDE SEQUENCE</scope>
    <source>
        <strain evidence="3">NBRC 107715</strain>
    </source>
</reference>
<evidence type="ECO:0000256" key="1">
    <source>
        <dbReference type="SAM" id="SignalP"/>
    </source>
</evidence>
<dbReference type="Proteomes" id="UP000321960">
    <property type="component" value="Unassembled WGS sequence"/>
</dbReference>
<keyword evidence="5" id="KW-1185">Reference proteome</keyword>
<evidence type="ECO:0000313" key="2">
    <source>
        <dbReference type="EMBL" id="GEP05086.1"/>
    </source>
</evidence>
<evidence type="ECO:0000313" key="4">
    <source>
        <dbReference type="Proteomes" id="UP000321960"/>
    </source>
</evidence>
<dbReference type="OrthoDB" id="7358716at2"/>
<reference evidence="5" key="2">
    <citation type="journal article" date="2019" name="Int. J. Syst. Evol. Microbiol.">
        <title>The Global Catalogue of Microorganisms (GCM) 10K type strain sequencing project: providing services to taxonomists for standard genome sequencing and annotation.</title>
        <authorList>
            <consortium name="The Broad Institute Genomics Platform"/>
            <consortium name="The Broad Institute Genome Sequencing Center for Infectious Disease"/>
            <person name="Wu L."/>
            <person name="Ma J."/>
        </authorList>
    </citation>
    <scope>NUCLEOTIDE SEQUENCE [LARGE SCALE GENOMIC DNA]</scope>
    <source>
        <strain evidence="5">NBRC 107715</strain>
    </source>
</reference>
<reference evidence="3" key="1">
    <citation type="journal article" date="2014" name="Int. J. Syst. Evol. Microbiol.">
        <title>Complete genome of a new Firmicutes species belonging to the dominant human colonic microbiota ('Ruminococcus bicirculans') reveals two chromosomes and a selective capacity to utilize plant glucans.</title>
        <authorList>
            <consortium name="NISC Comparative Sequencing Program"/>
            <person name="Wegmann U."/>
            <person name="Louis P."/>
            <person name="Goesmann A."/>
            <person name="Henrissat B."/>
            <person name="Duncan S.H."/>
            <person name="Flint H.J."/>
        </authorList>
    </citation>
    <scope>NUCLEOTIDE SEQUENCE</scope>
    <source>
        <strain evidence="3">NBRC 107715</strain>
    </source>
</reference>
<dbReference type="EMBL" id="BSPK01000076">
    <property type="protein sequence ID" value="GLS65635.1"/>
    <property type="molecule type" value="Genomic_DNA"/>
</dbReference>
<evidence type="ECO:0008006" key="6">
    <source>
        <dbReference type="Google" id="ProtNLM"/>
    </source>
</evidence>
<dbReference type="PANTHER" id="PTHR36573:SF1">
    <property type="entry name" value="INTERMEMBRANE PHOSPHOLIPID TRANSPORT SYSTEM BINDING PROTEIN MLAC"/>
    <property type="match status" value="1"/>
</dbReference>
<dbReference type="EMBL" id="BJZU01000061">
    <property type="protein sequence ID" value="GEP05086.1"/>
    <property type="molecule type" value="Genomic_DNA"/>
</dbReference>
<accession>A0A512J536</accession>
<feature type="chain" id="PRO_5021784420" description="Toluene tolerance protein" evidence="1">
    <location>
        <begin position="26"/>
        <end position="204"/>
    </location>
</feature>
<dbReference type="Pfam" id="PF05494">
    <property type="entry name" value="MlaC"/>
    <property type="match status" value="1"/>
</dbReference>
<comment type="caution">
    <text evidence="2">The sequence shown here is derived from an EMBL/GenBank/DDBJ whole genome shotgun (WGS) entry which is preliminary data.</text>
</comment>
<organism evidence="2 4">
    <name type="scientific">Methylobacterium oxalidis</name>
    <dbReference type="NCBI Taxonomy" id="944322"/>
    <lineage>
        <taxon>Bacteria</taxon>
        <taxon>Pseudomonadati</taxon>
        <taxon>Pseudomonadota</taxon>
        <taxon>Alphaproteobacteria</taxon>
        <taxon>Hyphomicrobiales</taxon>
        <taxon>Methylobacteriaceae</taxon>
        <taxon>Methylobacterium</taxon>
    </lineage>
</organism>
<dbReference type="InterPro" id="IPR042245">
    <property type="entry name" value="Tgt2/MlaC_sf"/>
</dbReference>
<keyword evidence="1" id="KW-0732">Signal</keyword>
<gene>
    <name evidence="3" type="ORF">GCM10007888_40170</name>
    <name evidence="2" type="ORF">MOX02_31240</name>
</gene>